<proteinExistence type="predicted"/>
<dbReference type="Proteomes" id="UP001500945">
    <property type="component" value="Unassembled WGS sequence"/>
</dbReference>
<organism evidence="1 2">
    <name type="scientific">Fodinibacter luteus</name>
    <dbReference type="NCBI Taxonomy" id="552064"/>
    <lineage>
        <taxon>Bacteria</taxon>
        <taxon>Bacillati</taxon>
        <taxon>Actinomycetota</taxon>
        <taxon>Actinomycetes</taxon>
        <taxon>Micrococcales</taxon>
        <taxon>Intrasporangiaceae</taxon>
        <taxon>Fodinibacter (ex Wang et al. 2009)</taxon>
    </lineage>
</organism>
<accession>A0ABP8KFH3</accession>
<reference evidence="2" key="1">
    <citation type="journal article" date="2019" name="Int. J. Syst. Evol. Microbiol.">
        <title>The Global Catalogue of Microorganisms (GCM) 10K type strain sequencing project: providing services to taxonomists for standard genome sequencing and annotation.</title>
        <authorList>
            <consortium name="The Broad Institute Genomics Platform"/>
            <consortium name="The Broad Institute Genome Sequencing Center for Infectious Disease"/>
            <person name="Wu L."/>
            <person name="Ma J."/>
        </authorList>
    </citation>
    <scope>NUCLEOTIDE SEQUENCE [LARGE SCALE GENOMIC DNA]</scope>
    <source>
        <strain evidence="2">JCM 17809</strain>
    </source>
</reference>
<comment type="caution">
    <text evidence="1">The sequence shown here is derived from an EMBL/GenBank/DDBJ whole genome shotgun (WGS) entry which is preliminary data.</text>
</comment>
<keyword evidence="2" id="KW-1185">Reference proteome</keyword>
<gene>
    <name evidence="1" type="ORF">GCM10023168_18120</name>
</gene>
<evidence type="ECO:0000313" key="2">
    <source>
        <dbReference type="Proteomes" id="UP001500945"/>
    </source>
</evidence>
<sequence>MPGGEPEGEPMELVVRCRASPTAQDARTHRVTIHPDWSVTTPHDLDAERVGMALGGYCSCVELVDMTIPALRSVIDVLTNPVTAEVEPTKAGGWTVRRTHACCRSREFAGIVQAARHLRSATHLVKAVRARRRRPLDEAQFEEVLAGFERIRGSFQQAPRHRAEALVREPGGLDDLWVCGIAPDQVERLAAVAVGVREPLPVAYFLALVYRSVDPEWLGEAVARCPDPDIATWLAWQDAPHDRAPAAQWGGWLALGVPRRALLALLDVAVPVQRAYALATALAAPAPVLARELGTWALAGCTPTLGHFLVLRDHGITAATPSTRALDLLCAEVDALLAGRPAAVARTDLAVLLEVLGTRHAVHAVIRRGVRQAGHLRDVQAVDRCLRAAG</sequence>
<dbReference type="EMBL" id="BAABGM010000011">
    <property type="protein sequence ID" value="GAA4404918.1"/>
    <property type="molecule type" value="Genomic_DNA"/>
</dbReference>
<protein>
    <submittedName>
        <fullName evidence="1">Uncharacterized protein</fullName>
    </submittedName>
</protein>
<evidence type="ECO:0000313" key="1">
    <source>
        <dbReference type="EMBL" id="GAA4404918.1"/>
    </source>
</evidence>
<name>A0ABP8KFH3_9MICO</name>